<sequence length="173" mass="18809">MPLRWCHTPGPSQDHYESHHHPTEPAASLTQRQYLVCHTGRKESVGWRVRVGHRCAGVGPSRQQVWGVGQAGATLTCLYGSRHPAHPGPLHLTMHPLTLSTCCPAAPPAPHHLLSPAARPGKASGVTPRVKGAAMRRCWWRRSQGQADCPASRMGARPGGLRGQSLVDGLWLW</sequence>
<protein>
    <submittedName>
        <fullName evidence="2">Uncharacterized protein</fullName>
    </submittedName>
</protein>
<name>A0A8J5JQV1_HOMAM</name>
<dbReference type="AlphaFoldDB" id="A0A8J5JQV1"/>
<feature type="region of interest" description="Disordered" evidence="1">
    <location>
        <begin position="1"/>
        <end position="25"/>
    </location>
</feature>
<comment type="caution">
    <text evidence="2">The sequence shown here is derived from an EMBL/GenBank/DDBJ whole genome shotgun (WGS) entry which is preliminary data.</text>
</comment>
<accession>A0A8J5JQV1</accession>
<evidence type="ECO:0000256" key="1">
    <source>
        <dbReference type="SAM" id="MobiDB-lite"/>
    </source>
</evidence>
<gene>
    <name evidence="2" type="ORF">Hamer_G023419</name>
</gene>
<evidence type="ECO:0000313" key="3">
    <source>
        <dbReference type="Proteomes" id="UP000747542"/>
    </source>
</evidence>
<organism evidence="2 3">
    <name type="scientific">Homarus americanus</name>
    <name type="common">American lobster</name>
    <dbReference type="NCBI Taxonomy" id="6706"/>
    <lineage>
        <taxon>Eukaryota</taxon>
        <taxon>Metazoa</taxon>
        <taxon>Ecdysozoa</taxon>
        <taxon>Arthropoda</taxon>
        <taxon>Crustacea</taxon>
        <taxon>Multicrustacea</taxon>
        <taxon>Malacostraca</taxon>
        <taxon>Eumalacostraca</taxon>
        <taxon>Eucarida</taxon>
        <taxon>Decapoda</taxon>
        <taxon>Pleocyemata</taxon>
        <taxon>Astacidea</taxon>
        <taxon>Nephropoidea</taxon>
        <taxon>Nephropidae</taxon>
        <taxon>Homarus</taxon>
    </lineage>
</organism>
<dbReference type="Proteomes" id="UP000747542">
    <property type="component" value="Unassembled WGS sequence"/>
</dbReference>
<evidence type="ECO:0000313" key="2">
    <source>
        <dbReference type="EMBL" id="KAG7162597.1"/>
    </source>
</evidence>
<keyword evidence="3" id="KW-1185">Reference proteome</keyword>
<proteinExistence type="predicted"/>
<dbReference type="EMBL" id="JAHLQT010027650">
    <property type="protein sequence ID" value="KAG7162597.1"/>
    <property type="molecule type" value="Genomic_DNA"/>
</dbReference>
<feature type="compositionally biased region" description="Basic and acidic residues" evidence="1">
    <location>
        <begin position="14"/>
        <end position="23"/>
    </location>
</feature>
<reference evidence="2" key="1">
    <citation type="journal article" date="2021" name="Sci. Adv.">
        <title>The American lobster genome reveals insights on longevity, neural, and immune adaptations.</title>
        <authorList>
            <person name="Polinski J.M."/>
            <person name="Zimin A.V."/>
            <person name="Clark K.F."/>
            <person name="Kohn A.B."/>
            <person name="Sadowski N."/>
            <person name="Timp W."/>
            <person name="Ptitsyn A."/>
            <person name="Khanna P."/>
            <person name="Romanova D.Y."/>
            <person name="Williams P."/>
            <person name="Greenwood S.J."/>
            <person name="Moroz L.L."/>
            <person name="Walt D.R."/>
            <person name="Bodnar A.G."/>
        </authorList>
    </citation>
    <scope>NUCLEOTIDE SEQUENCE</scope>
    <source>
        <strain evidence="2">GMGI-L3</strain>
    </source>
</reference>